<feature type="region of interest" description="Disordered" evidence="1">
    <location>
        <begin position="291"/>
        <end position="331"/>
    </location>
</feature>
<accession>A0A6P8ATC6</accession>
<dbReference type="AlphaFoldDB" id="A0A6P8ATC6"/>
<dbReference type="RefSeq" id="XP_030978171.1">
    <property type="nucleotide sequence ID" value="XM_031129202.1"/>
</dbReference>
<dbReference type="KEGG" id="pgri:PgNI_09215"/>
<reference evidence="3" key="3">
    <citation type="submission" date="2025-08" db="UniProtKB">
        <authorList>
            <consortium name="RefSeq"/>
        </authorList>
    </citation>
    <scope>IDENTIFICATION</scope>
    <source>
        <strain evidence="3">NI907</strain>
    </source>
</reference>
<evidence type="ECO:0000256" key="1">
    <source>
        <dbReference type="SAM" id="MobiDB-lite"/>
    </source>
</evidence>
<evidence type="ECO:0000313" key="3">
    <source>
        <dbReference type="RefSeq" id="XP_030978171.1"/>
    </source>
</evidence>
<reference evidence="3" key="2">
    <citation type="submission" date="2019-10" db="EMBL/GenBank/DDBJ databases">
        <authorList>
            <consortium name="NCBI Genome Project"/>
        </authorList>
    </citation>
    <scope>NUCLEOTIDE SEQUENCE</scope>
    <source>
        <strain evidence="3">NI907</strain>
    </source>
</reference>
<feature type="compositionally biased region" description="Polar residues" evidence="1">
    <location>
        <begin position="77"/>
        <end position="107"/>
    </location>
</feature>
<name>A0A6P8ATC6_PYRGI</name>
<feature type="region of interest" description="Disordered" evidence="1">
    <location>
        <begin position="75"/>
        <end position="127"/>
    </location>
</feature>
<feature type="region of interest" description="Disordered" evidence="1">
    <location>
        <begin position="1"/>
        <end position="22"/>
    </location>
</feature>
<dbReference type="Proteomes" id="UP000515153">
    <property type="component" value="Unplaced"/>
</dbReference>
<reference evidence="3" key="1">
    <citation type="journal article" date="2019" name="Mol. Biol. Evol.">
        <title>Blast fungal genomes show frequent chromosomal changes, gene gains and losses, and effector gene turnover.</title>
        <authorList>
            <person name="Gomez Luciano L.B."/>
            <person name="Jason Tsai I."/>
            <person name="Chuma I."/>
            <person name="Tosa Y."/>
            <person name="Chen Y.H."/>
            <person name="Li J.Y."/>
            <person name="Li M.Y."/>
            <person name="Jade Lu M.Y."/>
            <person name="Nakayashiki H."/>
            <person name="Li W.H."/>
        </authorList>
    </citation>
    <scope>NUCLEOTIDE SEQUENCE</scope>
    <source>
        <strain evidence="3">NI907</strain>
    </source>
</reference>
<proteinExistence type="predicted"/>
<evidence type="ECO:0000313" key="2">
    <source>
        <dbReference type="Proteomes" id="UP000515153"/>
    </source>
</evidence>
<feature type="compositionally biased region" description="Polar residues" evidence="1">
    <location>
        <begin position="298"/>
        <end position="312"/>
    </location>
</feature>
<feature type="compositionally biased region" description="Polar residues" evidence="1">
    <location>
        <begin position="319"/>
        <end position="331"/>
    </location>
</feature>
<gene>
    <name evidence="3" type="ORF">PgNI_09215</name>
</gene>
<dbReference type="GeneID" id="41964110"/>
<sequence>MRSPSQDSSDCELRGREVQVNKPLRPALPTSLENVNNAPVFTSPRRSIDDRLRKHENQPKRVGMGLVTGSRAAKASTPFNTGFSVTNPSPSQLRVSENTRTSQSFDRGSSRIPRLSVSTPQSPRSDSLDVDVRINDHTLDPVLPNTTIAPTRSIQPSDDAKDIIIRAIAVAESDISRYKGLGRTFNGAIEQLTSQIIRDFERAGLATIQVAATDAAVNSQNKVNLDISEEMSNKLKGGLSLHEDRIIKRLESHHLGMRNHESKVGNEIKSLINSQITKIITEIHELGRTYRSHRLTQRSELTPPTSEATGSSGRKRPRTSSPSIVVENTNN</sequence>
<feature type="compositionally biased region" description="Polar residues" evidence="1">
    <location>
        <begin position="116"/>
        <end position="125"/>
    </location>
</feature>
<organism evidence="2 3">
    <name type="scientific">Pyricularia grisea</name>
    <name type="common">Crabgrass-specific blast fungus</name>
    <name type="synonym">Magnaporthe grisea</name>
    <dbReference type="NCBI Taxonomy" id="148305"/>
    <lineage>
        <taxon>Eukaryota</taxon>
        <taxon>Fungi</taxon>
        <taxon>Dikarya</taxon>
        <taxon>Ascomycota</taxon>
        <taxon>Pezizomycotina</taxon>
        <taxon>Sordariomycetes</taxon>
        <taxon>Sordariomycetidae</taxon>
        <taxon>Magnaporthales</taxon>
        <taxon>Pyriculariaceae</taxon>
        <taxon>Pyricularia</taxon>
    </lineage>
</organism>
<protein>
    <submittedName>
        <fullName evidence="3">Uncharacterized protein</fullName>
    </submittedName>
</protein>
<keyword evidence="2" id="KW-1185">Reference proteome</keyword>